<protein>
    <submittedName>
        <fullName evidence="2">Type VII secretion target</fullName>
    </submittedName>
</protein>
<comment type="caution">
    <text evidence="2">The sequence shown here is derived from an EMBL/GenBank/DDBJ whole genome shotgun (WGS) entry which is preliminary data.</text>
</comment>
<evidence type="ECO:0000313" key="2">
    <source>
        <dbReference type="EMBL" id="MFC5924037.1"/>
    </source>
</evidence>
<organism evidence="2 3">
    <name type="scientific">Micromonospora vulcania</name>
    <dbReference type="NCBI Taxonomy" id="1441873"/>
    <lineage>
        <taxon>Bacteria</taxon>
        <taxon>Bacillati</taxon>
        <taxon>Actinomycetota</taxon>
        <taxon>Actinomycetes</taxon>
        <taxon>Micromonosporales</taxon>
        <taxon>Micromonosporaceae</taxon>
        <taxon>Micromonospora</taxon>
    </lineage>
</organism>
<sequence length="112" mass="11751">MGADEAASSGAGIQVDPVALTSHAARVDRHADGLDTARQAGQHVRLSSDAYGQLCAIMPNLLDGLQRTLIDGIGTAASSVRETAGRLRTSAHRYQASDDRAEQLLRQARGKG</sequence>
<gene>
    <name evidence="2" type="ORF">ACFQGL_11865</name>
</gene>
<dbReference type="Pfam" id="PF10824">
    <property type="entry name" value="T7SS_ESX_EspC"/>
    <property type="match status" value="1"/>
</dbReference>
<dbReference type="InterPro" id="IPR022536">
    <property type="entry name" value="EspC"/>
</dbReference>
<accession>A0ABW1H620</accession>
<evidence type="ECO:0000313" key="3">
    <source>
        <dbReference type="Proteomes" id="UP001596226"/>
    </source>
</evidence>
<name>A0ABW1H620_9ACTN</name>
<dbReference type="Proteomes" id="UP001596226">
    <property type="component" value="Unassembled WGS sequence"/>
</dbReference>
<dbReference type="RefSeq" id="WP_377509933.1">
    <property type="nucleotide sequence ID" value="NZ_JBHSQS010000006.1"/>
</dbReference>
<reference evidence="3" key="1">
    <citation type="journal article" date="2019" name="Int. J. Syst. Evol. Microbiol.">
        <title>The Global Catalogue of Microorganisms (GCM) 10K type strain sequencing project: providing services to taxonomists for standard genome sequencing and annotation.</title>
        <authorList>
            <consortium name="The Broad Institute Genomics Platform"/>
            <consortium name="The Broad Institute Genome Sequencing Center for Infectious Disease"/>
            <person name="Wu L."/>
            <person name="Ma J."/>
        </authorList>
    </citation>
    <scope>NUCLEOTIDE SEQUENCE [LARGE SCALE GENOMIC DNA]</scope>
    <source>
        <strain evidence="3">CGMCC 4.7144</strain>
    </source>
</reference>
<proteinExistence type="predicted"/>
<dbReference type="EMBL" id="JBHSQS010000006">
    <property type="protein sequence ID" value="MFC5924037.1"/>
    <property type="molecule type" value="Genomic_DNA"/>
</dbReference>
<feature type="region of interest" description="Disordered" evidence="1">
    <location>
        <begin position="91"/>
        <end position="112"/>
    </location>
</feature>
<evidence type="ECO:0000256" key="1">
    <source>
        <dbReference type="SAM" id="MobiDB-lite"/>
    </source>
</evidence>
<keyword evidence="3" id="KW-1185">Reference proteome</keyword>